<reference evidence="2 3" key="1">
    <citation type="journal article" date="2015" name="Genome Announc.">
        <title>Expanding the biotechnology potential of lactobacilli through comparative genomics of 213 strains and associated genera.</title>
        <authorList>
            <person name="Sun Z."/>
            <person name="Harris H.M."/>
            <person name="McCann A."/>
            <person name="Guo C."/>
            <person name="Argimon S."/>
            <person name="Zhang W."/>
            <person name="Yang X."/>
            <person name="Jeffery I.B."/>
            <person name="Cooney J.C."/>
            <person name="Kagawa T.F."/>
            <person name="Liu W."/>
            <person name="Song Y."/>
            <person name="Salvetti E."/>
            <person name="Wrobel A."/>
            <person name="Rasinkangas P."/>
            <person name="Parkhill J."/>
            <person name="Rea M.C."/>
            <person name="O'Sullivan O."/>
            <person name="Ritari J."/>
            <person name="Douillard F.P."/>
            <person name="Paul Ross R."/>
            <person name="Yang R."/>
            <person name="Briner A.E."/>
            <person name="Felis G.E."/>
            <person name="de Vos W.M."/>
            <person name="Barrangou R."/>
            <person name="Klaenhammer T.R."/>
            <person name="Caufield P.W."/>
            <person name="Cui Y."/>
            <person name="Zhang H."/>
            <person name="O'Toole P.W."/>
        </authorList>
    </citation>
    <scope>NUCLEOTIDE SEQUENCE [LARGE SCALE GENOMIC DNA]</scope>
    <source>
        <strain evidence="2 3">DSM 20253</strain>
    </source>
</reference>
<proteinExistence type="inferred from homology"/>
<dbReference type="EMBL" id="AYYI01000010">
    <property type="protein sequence ID" value="KRM99529.1"/>
    <property type="molecule type" value="Genomic_DNA"/>
</dbReference>
<dbReference type="AlphaFoldDB" id="A0A0R2DGD3"/>
<dbReference type="PANTHER" id="PTHR34297:SF1">
    <property type="entry name" value="ASP23_GLS24 FAMILY ENVELOPE STRESS RESPONSE PROTEIN"/>
    <property type="match status" value="1"/>
</dbReference>
<dbReference type="Proteomes" id="UP000051638">
    <property type="component" value="Unassembled WGS sequence"/>
</dbReference>
<evidence type="ECO:0000313" key="3">
    <source>
        <dbReference type="Proteomes" id="UP000051638"/>
    </source>
</evidence>
<dbReference type="STRING" id="1423796.FC24_GL000072"/>
<protein>
    <recommendedName>
        <fullName evidence="4">Alkaline shock protein</fullName>
    </recommendedName>
</protein>
<dbReference type="InterPro" id="IPR005531">
    <property type="entry name" value="Asp23"/>
</dbReference>
<dbReference type="PATRIC" id="fig|1423796.3.peg.74"/>
<evidence type="ECO:0008006" key="4">
    <source>
        <dbReference type="Google" id="ProtNLM"/>
    </source>
</evidence>
<dbReference type="Pfam" id="PF03780">
    <property type="entry name" value="Asp23"/>
    <property type="match status" value="1"/>
</dbReference>
<dbReference type="RefSeq" id="WP_057873178.1">
    <property type="nucleotide sequence ID" value="NZ_AYYI01000010.1"/>
</dbReference>
<keyword evidence="3" id="KW-1185">Reference proteome</keyword>
<sequence length="148" mass="16040">MAENTNIVLDSKAEPALGRIEIAPEVIEIILGIAASQVDGVYKMRGTLSSSISQLLGRQDRGKGVKLTVTEGQIQADIYAYLNYGVSVPQVALKMQDTIKEQLLFMTDLKLSEVNIHVVGVIPEKLANSVDPDNLFAEDDDGKDGEPK</sequence>
<gene>
    <name evidence="2" type="ORF">FC24_GL000072</name>
</gene>
<dbReference type="OrthoDB" id="9793465at2"/>
<comment type="similarity">
    <text evidence="1">Belongs to the asp23 family.</text>
</comment>
<comment type="caution">
    <text evidence="2">The sequence shown here is derived from an EMBL/GenBank/DDBJ whole genome shotgun (WGS) entry which is preliminary data.</text>
</comment>
<evidence type="ECO:0000313" key="2">
    <source>
        <dbReference type="EMBL" id="KRM99529.1"/>
    </source>
</evidence>
<name>A0A0R2DGD3_9LACO</name>
<organism evidence="2 3">
    <name type="scientific">Loigolactobacillus rennini DSM 20253</name>
    <dbReference type="NCBI Taxonomy" id="1423796"/>
    <lineage>
        <taxon>Bacteria</taxon>
        <taxon>Bacillati</taxon>
        <taxon>Bacillota</taxon>
        <taxon>Bacilli</taxon>
        <taxon>Lactobacillales</taxon>
        <taxon>Lactobacillaceae</taxon>
        <taxon>Loigolactobacillus</taxon>
    </lineage>
</organism>
<evidence type="ECO:0000256" key="1">
    <source>
        <dbReference type="ARBA" id="ARBA00005721"/>
    </source>
</evidence>
<dbReference type="PANTHER" id="PTHR34297">
    <property type="entry name" value="HYPOTHETICAL CYTOSOLIC PROTEIN-RELATED"/>
    <property type="match status" value="1"/>
</dbReference>
<accession>A0A0R2DGD3</accession>